<dbReference type="OrthoDB" id="1728340at2759"/>
<feature type="transmembrane region" description="Helical" evidence="6">
    <location>
        <begin position="279"/>
        <end position="301"/>
    </location>
</feature>
<comment type="similarity">
    <text evidence="2">Belongs to the drug/metabolite transporter (DMT) superfamily. Plant drug/metabolite exporter (P-DME) (TC 2.A.7.4) family.</text>
</comment>
<dbReference type="AlphaFoldDB" id="A0A3S3R932"/>
<feature type="transmembrane region" description="Helical" evidence="6">
    <location>
        <begin position="202"/>
        <end position="221"/>
    </location>
</feature>
<name>A0A3S3R932_9MAGN</name>
<evidence type="ECO:0000256" key="4">
    <source>
        <dbReference type="ARBA" id="ARBA00022989"/>
    </source>
</evidence>
<organism evidence="8 9">
    <name type="scientific">Cinnamomum micranthum f. kanehirae</name>
    <dbReference type="NCBI Taxonomy" id="337451"/>
    <lineage>
        <taxon>Eukaryota</taxon>
        <taxon>Viridiplantae</taxon>
        <taxon>Streptophyta</taxon>
        <taxon>Embryophyta</taxon>
        <taxon>Tracheophyta</taxon>
        <taxon>Spermatophyta</taxon>
        <taxon>Magnoliopsida</taxon>
        <taxon>Magnoliidae</taxon>
        <taxon>Laurales</taxon>
        <taxon>Lauraceae</taxon>
        <taxon>Cinnamomum</taxon>
    </lineage>
</organism>
<dbReference type="EMBL" id="QPKB01000012">
    <property type="protein sequence ID" value="RWR97151.1"/>
    <property type="molecule type" value="Genomic_DNA"/>
</dbReference>
<keyword evidence="3 6" id="KW-0812">Transmembrane</keyword>
<dbReference type="GO" id="GO:0016020">
    <property type="term" value="C:membrane"/>
    <property type="evidence" value="ECO:0007669"/>
    <property type="project" value="UniProtKB-SubCell"/>
</dbReference>
<dbReference type="Pfam" id="PF00892">
    <property type="entry name" value="EamA"/>
    <property type="match status" value="2"/>
</dbReference>
<evidence type="ECO:0000256" key="1">
    <source>
        <dbReference type="ARBA" id="ARBA00004141"/>
    </source>
</evidence>
<evidence type="ECO:0000313" key="9">
    <source>
        <dbReference type="Proteomes" id="UP000283530"/>
    </source>
</evidence>
<evidence type="ECO:0000256" key="6">
    <source>
        <dbReference type="SAM" id="Phobius"/>
    </source>
</evidence>
<evidence type="ECO:0000313" key="8">
    <source>
        <dbReference type="EMBL" id="RWR97151.1"/>
    </source>
</evidence>
<evidence type="ECO:0000256" key="5">
    <source>
        <dbReference type="ARBA" id="ARBA00023136"/>
    </source>
</evidence>
<sequence length="434" mass="46906">MSREEDEKHCRRNKGKGEWRLMLKGNFVISPGGILKLKDDITKAKLSAVCSYLGQITVIEIIRNRRQSGVGVMEGWKAHGGLAVAQVLYGGYHVLTKVALNVGVNQVVFCAYRDLLALFILSPFAFLTEKSMCCSISRRLLISFFFLGLTGIFGNQLFFLTGLSYTNPTMAAAMQPAIPVFTILLAAVMGTENINLLRKEGVAKIVGTIICVSGAILMVLYRGPAVIGFGNKDLAVSGLMGFRLERWYIGMLCLIGNCMCMAIYLTLQSSVLKKYPASLSITAYSHLFGSLLMVLTGLFTADGLTEWILTWSEIVAVLYAGIAASAINFGITTWSNKIIGPTLVALYNPLQPFASAILSMIFLGSSIYLGSVIGGLLIIAGLYLVTYASYIERQAALTAAYTNEASEPLLTEAVHGRNSNQKGPISRGPSIVSA</sequence>
<keyword evidence="5 6" id="KW-0472">Membrane</keyword>
<dbReference type="Proteomes" id="UP000283530">
    <property type="component" value="Unassembled WGS sequence"/>
</dbReference>
<protein>
    <submittedName>
        <fullName evidence="8">Drug/metabolite transporter</fullName>
    </submittedName>
</protein>
<keyword evidence="9" id="KW-1185">Reference proteome</keyword>
<feature type="domain" description="EamA" evidence="7">
    <location>
        <begin position="249"/>
        <end position="386"/>
    </location>
</feature>
<evidence type="ECO:0000259" key="7">
    <source>
        <dbReference type="Pfam" id="PF00892"/>
    </source>
</evidence>
<comment type="caution">
    <text evidence="8">The sequence shown here is derived from an EMBL/GenBank/DDBJ whole genome shotgun (WGS) entry which is preliminary data.</text>
</comment>
<feature type="transmembrane region" description="Helical" evidence="6">
    <location>
        <begin position="172"/>
        <end position="190"/>
    </location>
</feature>
<dbReference type="GO" id="GO:0022857">
    <property type="term" value="F:transmembrane transporter activity"/>
    <property type="evidence" value="ECO:0007669"/>
    <property type="project" value="InterPro"/>
</dbReference>
<feature type="transmembrane region" description="Helical" evidence="6">
    <location>
        <begin position="247"/>
        <end position="267"/>
    </location>
</feature>
<keyword evidence="4 6" id="KW-1133">Transmembrane helix</keyword>
<feature type="transmembrane region" description="Helical" evidence="6">
    <location>
        <begin position="307"/>
        <end position="331"/>
    </location>
</feature>
<dbReference type="InterPro" id="IPR037185">
    <property type="entry name" value="EmrE-like"/>
</dbReference>
<feature type="domain" description="EamA" evidence="7">
    <location>
        <begin position="82"/>
        <end position="218"/>
    </location>
</feature>
<dbReference type="InterPro" id="IPR030184">
    <property type="entry name" value="WAT1-related"/>
</dbReference>
<evidence type="ECO:0000256" key="2">
    <source>
        <dbReference type="ARBA" id="ARBA00007635"/>
    </source>
</evidence>
<reference evidence="8 9" key="1">
    <citation type="journal article" date="2019" name="Nat. Plants">
        <title>Stout camphor tree genome fills gaps in understanding of flowering plant genome evolution.</title>
        <authorList>
            <person name="Chaw S.M."/>
            <person name="Liu Y.C."/>
            <person name="Wu Y.W."/>
            <person name="Wang H.Y."/>
            <person name="Lin C.I."/>
            <person name="Wu C.S."/>
            <person name="Ke H.M."/>
            <person name="Chang L.Y."/>
            <person name="Hsu C.Y."/>
            <person name="Yang H.T."/>
            <person name="Sudianto E."/>
            <person name="Hsu M.H."/>
            <person name="Wu K.P."/>
            <person name="Wang L.N."/>
            <person name="Leebens-Mack J.H."/>
            <person name="Tsai I.J."/>
        </authorList>
    </citation>
    <scope>NUCLEOTIDE SEQUENCE [LARGE SCALE GENOMIC DNA]</scope>
    <source>
        <strain evidence="9">cv. Chaw 1501</strain>
        <tissue evidence="8">Young leaves</tissue>
    </source>
</reference>
<dbReference type="SUPFAM" id="SSF103481">
    <property type="entry name" value="Multidrug resistance efflux transporter EmrE"/>
    <property type="match status" value="2"/>
</dbReference>
<evidence type="ECO:0000256" key="3">
    <source>
        <dbReference type="ARBA" id="ARBA00022692"/>
    </source>
</evidence>
<feature type="transmembrane region" description="Helical" evidence="6">
    <location>
        <begin position="140"/>
        <end position="160"/>
    </location>
</feature>
<comment type="subcellular location">
    <subcellularLocation>
        <location evidence="1">Membrane</location>
        <topology evidence="1">Multi-pass membrane protein</topology>
    </subcellularLocation>
</comment>
<proteinExistence type="inferred from homology"/>
<dbReference type="PANTHER" id="PTHR31218">
    <property type="entry name" value="WAT1-RELATED PROTEIN"/>
    <property type="match status" value="1"/>
</dbReference>
<dbReference type="InterPro" id="IPR000620">
    <property type="entry name" value="EamA_dom"/>
</dbReference>
<feature type="transmembrane region" description="Helical" evidence="6">
    <location>
        <begin position="367"/>
        <end position="385"/>
    </location>
</feature>
<feature type="transmembrane region" description="Helical" evidence="6">
    <location>
        <begin position="343"/>
        <end position="361"/>
    </location>
</feature>
<accession>A0A3S3R932</accession>
<gene>
    <name evidence="8" type="ORF">CKAN_02656700</name>
</gene>